<dbReference type="PANTHER" id="PTHR30349">
    <property type="entry name" value="PHAGE INTEGRASE-RELATED"/>
    <property type="match status" value="1"/>
</dbReference>
<dbReference type="eggNOG" id="arCOG01241">
    <property type="taxonomic scope" value="Archaea"/>
</dbReference>
<dbReference type="GeneID" id="5773273"/>
<dbReference type="CDD" id="cd00397">
    <property type="entry name" value="DNA_BRE_C"/>
    <property type="match status" value="1"/>
</dbReference>
<dbReference type="GO" id="GO:0006310">
    <property type="term" value="P:DNA recombination"/>
    <property type="evidence" value="ECO:0000318"/>
    <property type="project" value="GO_Central"/>
</dbReference>
<dbReference type="KEGG" id="nmr:Nmar_0613"/>
<dbReference type="InterPro" id="IPR002104">
    <property type="entry name" value="Integrase_catalytic"/>
</dbReference>
<keyword evidence="6" id="KW-1185">Reference proteome</keyword>
<evidence type="ECO:0000256" key="3">
    <source>
        <dbReference type="ARBA" id="ARBA00023172"/>
    </source>
</evidence>
<proteinExistence type="predicted"/>
<dbReference type="InterPro" id="IPR011010">
    <property type="entry name" value="DNA_brk_join_enz"/>
</dbReference>
<dbReference type="InterPro" id="IPR050090">
    <property type="entry name" value="Tyrosine_recombinase_XerCD"/>
</dbReference>
<dbReference type="EMBL" id="CP000866">
    <property type="protein sequence ID" value="ABX12509.1"/>
    <property type="molecule type" value="Genomic_DNA"/>
</dbReference>
<dbReference type="AlphaFoldDB" id="A9A380"/>
<dbReference type="InParanoid" id="A9A380"/>
<dbReference type="Proteomes" id="UP000000792">
    <property type="component" value="Chromosome"/>
</dbReference>
<dbReference type="SUPFAM" id="SSF56349">
    <property type="entry name" value="DNA breaking-rejoining enzymes"/>
    <property type="match status" value="1"/>
</dbReference>
<dbReference type="PANTHER" id="PTHR30349:SF41">
    <property type="entry name" value="INTEGRASE_RECOMBINASE PROTEIN MJ0367-RELATED"/>
    <property type="match status" value="1"/>
</dbReference>
<organism evidence="5 6">
    <name type="scientific">Nitrosopumilus maritimus (strain SCM1)</name>
    <dbReference type="NCBI Taxonomy" id="436308"/>
    <lineage>
        <taxon>Archaea</taxon>
        <taxon>Nitrososphaerota</taxon>
        <taxon>Nitrososphaeria</taxon>
        <taxon>Nitrosopumilales</taxon>
        <taxon>Nitrosopumilaceae</taxon>
        <taxon>Nitrosopumilus</taxon>
    </lineage>
</organism>
<gene>
    <name evidence="5" type="ordered locus">Nmar_0613</name>
</gene>
<evidence type="ECO:0000256" key="2">
    <source>
        <dbReference type="ARBA" id="ARBA00023125"/>
    </source>
</evidence>
<evidence type="ECO:0000313" key="6">
    <source>
        <dbReference type="Proteomes" id="UP000000792"/>
    </source>
</evidence>
<dbReference type="HOGENOM" id="CLU_764203_0_0_2"/>
<dbReference type="RefSeq" id="WP_012214996.1">
    <property type="nucleotide sequence ID" value="NC_010085.1"/>
</dbReference>
<dbReference type="Pfam" id="PF00589">
    <property type="entry name" value="Phage_integrase"/>
    <property type="match status" value="1"/>
</dbReference>
<sequence length="313" mass="37113">MQSFLLKNKSKKSFLEGIQSLQFSTRENYQAGINRFEEFCKFAYDGRDINEIIKELKRIPFEQRDQAYFDVLQDFVNWLENQKLASATVKMYYQIATYYCSYNGIRAHPIDLKHNIKKPKKIKEKLHPLSKDEILKLFEFTPKSRLMLYLVLIGTGMRIQETVSLKKADFDFSLKRIKIEIPGKYTKTRVSHTTFVSKEAEKMLKPHLESLSENTLVFATNSYPFHAKMTEIEAFARYRKRAGLTEKYTSVNRHKFTLHSFRSYFFTRARRIHDTDIAHAMVGHVTYLDMYDRKDDDEKLELFLKVEPSLKIF</sequence>
<dbReference type="GO" id="GO:0007059">
    <property type="term" value="P:chromosome segregation"/>
    <property type="evidence" value="ECO:0000318"/>
    <property type="project" value="GO_Central"/>
</dbReference>
<dbReference type="GO" id="GO:0003677">
    <property type="term" value="F:DNA binding"/>
    <property type="evidence" value="ECO:0007669"/>
    <property type="project" value="UniProtKB-KW"/>
</dbReference>
<dbReference type="OrthoDB" id="3335at2157"/>
<dbReference type="STRING" id="436308.Nmar_0613"/>
<keyword evidence="1" id="KW-0229">DNA integration</keyword>
<dbReference type="EnsemblBacteria" id="ABX12509">
    <property type="protein sequence ID" value="ABX12509"/>
    <property type="gene ID" value="Nmar_0613"/>
</dbReference>
<evidence type="ECO:0000256" key="1">
    <source>
        <dbReference type="ARBA" id="ARBA00022908"/>
    </source>
</evidence>
<accession>A9A380</accession>
<feature type="domain" description="Tyr recombinase" evidence="4">
    <location>
        <begin position="124"/>
        <end position="304"/>
    </location>
</feature>
<dbReference type="PROSITE" id="PS51898">
    <property type="entry name" value="TYR_RECOMBINASE"/>
    <property type="match status" value="1"/>
</dbReference>
<dbReference type="GO" id="GO:0009009">
    <property type="term" value="F:site-specific recombinase activity"/>
    <property type="evidence" value="ECO:0000318"/>
    <property type="project" value="GO_Central"/>
</dbReference>
<name>A9A380_NITMS</name>
<reference evidence="5 6" key="1">
    <citation type="journal article" date="2010" name="Proc. Natl. Acad. Sci. U.S.A.">
        <title>Nitrosopumilus maritimus genome reveals unique mechanisms for nitrification and autotrophy in globally distributed marine crenarchaea.</title>
        <authorList>
            <person name="Walker C.B."/>
            <person name="de la Torre J.R."/>
            <person name="Klotz M.G."/>
            <person name="Urakawa H."/>
            <person name="Pinel N."/>
            <person name="Arp D.J."/>
            <person name="Brochier-Armanet C."/>
            <person name="Chain P.S."/>
            <person name="Chan P.P."/>
            <person name="Gollabgir A."/>
            <person name="Hemp J."/>
            <person name="Hugler M."/>
            <person name="Karr E.A."/>
            <person name="Konneke M."/>
            <person name="Shin M."/>
            <person name="Lawton T.J."/>
            <person name="Lowe T."/>
            <person name="Martens-Habbena W."/>
            <person name="Sayavedra-Soto L.A."/>
            <person name="Lang D."/>
            <person name="Sievert S.M."/>
            <person name="Rosenzweig A.C."/>
            <person name="Manning G."/>
            <person name="Stahl D.A."/>
        </authorList>
    </citation>
    <scope>NUCLEOTIDE SEQUENCE [LARGE SCALE GENOMIC DNA]</scope>
    <source>
        <strain evidence="5 6">SCM1</strain>
    </source>
</reference>
<dbReference type="Gene3D" id="1.10.443.10">
    <property type="entry name" value="Intergrase catalytic core"/>
    <property type="match status" value="1"/>
</dbReference>
<evidence type="ECO:0000313" key="5">
    <source>
        <dbReference type="EMBL" id="ABX12509.1"/>
    </source>
</evidence>
<keyword evidence="3" id="KW-0233">DNA recombination</keyword>
<evidence type="ECO:0000259" key="4">
    <source>
        <dbReference type="PROSITE" id="PS51898"/>
    </source>
</evidence>
<keyword evidence="2" id="KW-0238">DNA-binding</keyword>
<dbReference type="InterPro" id="IPR013762">
    <property type="entry name" value="Integrase-like_cat_sf"/>
</dbReference>
<protein>
    <submittedName>
        <fullName evidence="5">Integrase family protein</fullName>
    </submittedName>
</protein>